<name>A0A9P0CIL8_9CUCU</name>
<dbReference type="Proteomes" id="UP001153636">
    <property type="component" value="Chromosome 1"/>
</dbReference>
<accession>A0A9P0CIL8</accession>
<dbReference type="OrthoDB" id="6728938at2759"/>
<protein>
    <submittedName>
        <fullName evidence="1">Uncharacterized protein</fullName>
    </submittedName>
</protein>
<sequence>MHLLSKFTEELKEDNYNIRYGTKIQRTAKVFSYTFWRTECEGEVFWSVQGNNSDGSTFITTQYFGPEEEAKRYQQEIILHHPEEKKIKMIYYASCVSGMNCVNISSTIVRHFKDKNNVLYFEYRLVKLKRRPYPYRML</sequence>
<reference evidence="1" key="1">
    <citation type="submission" date="2022-01" db="EMBL/GenBank/DDBJ databases">
        <authorList>
            <person name="King R."/>
        </authorList>
    </citation>
    <scope>NUCLEOTIDE SEQUENCE</scope>
</reference>
<organism evidence="1 2">
    <name type="scientific">Psylliodes chrysocephalus</name>
    <dbReference type="NCBI Taxonomy" id="3402493"/>
    <lineage>
        <taxon>Eukaryota</taxon>
        <taxon>Metazoa</taxon>
        <taxon>Ecdysozoa</taxon>
        <taxon>Arthropoda</taxon>
        <taxon>Hexapoda</taxon>
        <taxon>Insecta</taxon>
        <taxon>Pterygota</taxon>
        <taxon>Neoptera</taxon>
        <taxon>Endopterygota</taxon>
        <taxon>Coleoptera</taxon>
        <taxon>Polyphaga</taxon>
        <taxon>Cucujiformia</taxon>
        <taxon>Chrysomeloidea</taxon>
        <taxon>Chrysomelidae</taxon>
        <taxon>Galerucinae</taxon>
        <taxon>Alticini</taxon>
        <taxon>Psylliodes</taxon>
    </lineage>
</organism>
<dbReference type="AlphaFoldDB" id="A0A9P0CIL8"/>
<proteinExistence type="predicted"/>
<evidence type="ECO:0000313" key="1">
    <source>
        <dbReference type="EMBL" id="CAH1098741.1"/>
    </source>
</evidence>
<dbReference type="EMBL" id="OV651813">
    <property type="protein sequence ID" value="CAH1098741.1"/>
    <property type="molecule type" value="Genomic_DNA"/>
</dbReference>
<gene>
    <name evidence="1" type="ORF">PSYICH_LOCUS878</name>
</gene>
<keyword evidence="2" id="KW-1185">Reference proteome</keyword>
<evidence type="ECO:0000313" key="2">
    <source>
        <dbReference type="Proteomes" id="UP001153636"/>
    </source>
</evidence>